<dbReference type="SUPFAM" id="SSF46689">
    <property type="entry name" value="Homeodomain-like"/>
    <property type="match status" value="1"/>
</dbReference>
<dbReference type="STRING" id="1276920.ADIAG_03060"/>
<keyword evidence="2 4" id="KW-0238">DNA-binding</keyword>
<keyword evidence="1" id="KW-0805">Transcription regulation</keyword>
<dbReference type="InterPro" id="IPR025962">
    <property type="entry name" value="SdpI/YhfL"/>
</dbReference>
<dbReference type="Pfam" id="PF00440">
    <property type="entry name" value="TetR_N"/>
    <property type="match status" value="1"/>
</dbReference>
<dbReference type="InterPro" id="IPR023772">
    <property type="entry name" value="DNA-bd_HTH_TetR-type_CS"/>
</dbReference>
<gene>
    <name evidence="7" type="ORF">ADIAG_03060</name>
</gene>
<keyword evidence="3" id="KW-0804">Transcription</keyword>
<dbReference type="InterPro" id="IPR009057">
    <property type="entry name" value="Homeodomain-like_sf"/>
</dbReference>
<feature type="domain" description="HTH tetR-type" evidence="6">
    <location>
        <begin position="163"/>
        <end position="222"/>
    </location>
</feature>
<dbReference type="InterPro" id="IPR041484">
    <property type="entry name" value="TetR_C_25"/>
</dbReference>
<feature type="transmembrane region" description="Helical" evidence="5">
    <location>
        <begin position="71"/>
        <end position="104"/>
    </location>
</feature>
<dbReference type="PROSITE" id="PS01081">
    <property type="entry name" value="HTH_TETR_1"/>
    <property type="match status" value="1"/>
</dbReference>
<dbReference type="PROSITE" id="PS50977">
    <property type="entry name" value="HTH_TETR_2"/>
    <property type="match status" value="1"/>
</dbReference>
<keyword evidence="5" id="KW-1133">Transmembrane helix</keyword>
<name>M7MRW2_9MICC</name>
<evidence type="ECO:0000313" key="7">
    <source>
        <dbReference type="EMBL" id="EMQ97680.1"/>
    </source>
</evidence>
<dbReference type="AlphaFoldDB" id="M7MRW2"/>
<keyword evidence="8" id="KW-1185">Reference proteome</keyword>
<evidence type="ECO:0000256" key="4">
    <source>
        <dbReference type="PROSITE-ProRule" id="PRU00335"/>
    </source>
</evidence>
<comment type="caution">
    <text evidence="7">The sequence shown here is derived from an EMBL/GenBank/DDBJ whole genome shotgun (WGS) entry which is preliminary data.</text>
</comment>
<dbReference type="Proteomes" id="UP000012015">
    <property type="component" value="Unassembled WGS sequence"/>
</dbReference>
<dbReference type="InterPro" id="IPR001647">
    <property type="entry name" value="HTH_TetR"/>
</dbReference>
<evidence type="ECO:0000313" key="8">
    <source>
        <dbReference type="Proteomes" id="UP000012015"/>
    </source>
</evidence>
<accession>M7MRW2</accession>
<dbReference type="GO" id="GO:0000976">
    <property type="term" value="F:transcription cis-regulatory region binding"/>
    <property type="evidence" value="ECO:0007669"/>
    <property type="project" value="TreeGrafter"/>
</dbReference>
<evidence type="ECO:0000259" key="6">
    <source>
        <dbReference type="PROSITE" id="PS50977"/>
    </source>
</evidence>
<keyword evidence="5" id="KW-0472">Membrane</keyword>
<reference evidence="7 8" key="1">
    <citation type="journal article" date="2013" name="Genome Announc.">
        <title>Draft Genome Sequence of Arthrobacter gangotriensis Strain Lz1yT, Isolated from a Penguin Rookery Soil Sample Collected in Antarctica, near the Indian Station Dakshin Gangotri.</title>
        <authorList>
            <person name="Shivaji S."/>
            <person name="Ara S."/>
            <person name="Bandi S."/>
            <person name="Singh A."/>
            <person name="Kumar Pinnaka A."/>
        </authorList>
    </citation>
    <scope>NUCLEOTIDE SEQUENCE [LARGE SCALE GENOMIC DNA]</scope>
    <source>
        <strain evidence="7 8">Lz1y</strain>
    </source>
</reference>
<dbReference type="PATRIC" id="fig|1276920.7.peg.3065"/>
<sequence length="379" mass="41514">MDLMGVLHFALVLVTLRARVLAPMMRDGKLPCNERIGIKTRHTRANDTAWSEDHHAAAPQLVRAGRAGQLVLLAAALLCLPGWFTVAFALTGAGYLVVPTFLVVSGQDANRVAKPFANEAEPVPEQDQPCRSREPRKFGTFDLLPDAIHASSVLYMSAAREDLTGRARLRDAAIECFAAHGFDESLRAIAARAGVSAGLVRHHFGSKEALRAECDATVLARYRTLKNESLKTPPQQLFARFPSSREGGVLLVYILRSVRAGGDAGRDFIEHLVTENLKISRDAVERGIIVPSCDEEARVRLLVQQSVGAMVVSFAMRPERPLDDFGAVMDRYYAEAVLPTLELYTEGLFTTREYLDEYLAFLAGTRNPPAGLAGDTVTR</sequence>
<dbReference type="GO" id="GO:0003700">
    <property type="term" value="F:DNA-binding transcription factor activity"/>
    <property type="evidence" value="ECO:0007669"/>
    <property type="project" value="TreeGrafter"/>
</dbReference>
<keyword evidence="5" id="KW-0812">Transmembrane</keyword>
<dbReference type="InterPro" id="IPR050109">
    <property type="entry name" value="HTH-type_TetR-like_transc_reg"/>
</dbReference>
<feature type="DNA-binding region" description="H-T-H motif" evidence="4">
    <location>
        <begin position="185"/>
        <end position="204"/>
    </location>
</feature>
<evidence type="ECO:0000256" key="2">
    <source>
        <dbReference type="ARBA" id="ARBA00023125"/>
    </source>
</evidence>
<dbReference type="EMBL" id="AOCK01000009">
    <property type="protein sequence ID" value="EMQ97680.1"/>
    <property type="molecule type" value="Genomic_DNA"/>
</dbReference>
<evidence type="ECO:0000256" key="5">
    <source>
        <dbReference type="SAM" id="Phobius"/>
    </source>
</evidence>
<dbReference type="eggNOG" id="COG1309">
    <property type="taxonomic scope" value="Bacteria"/>
</dbReference>
<dbReference type="PANTHER" id="PTHR30055">
    <property type="entry name" value="HTH-TYPE TRANSCRIPTIONAL REGULATOR RUTR"/>
    <property type="match status" value="1"/>
</dbReference>
<dbReference type="Pfam" id="PF13630">
    <property type="entry name" value="SdpI"/>
    <property type="match status" value="1"/>
</dbReference>
<dbReference type="Gene3D" id="1.10.357.10">
    <property type="entry name" value="Tetracycline Repressor, domain 2"/>
    <property type="match status" value="1"/>
</dbReference>
<evidence type="ECO:0000256" key="3">
    <source>
        <dbReference type="ARBA" id="ARBA00023163"/>
    </source>
</evidence>
<protein>
    <submittedName>
        <fullName evidence="7">Transcriptional regulator BetI</fullName>
    </submittedName>
</protein>
<dbReference type="RefSeq" id="WP_007272227.1">
    <property type="nucleotide sequence ID" value="NZ_AOCK01000009.1"/>
</dbReference>
<proteinExistence type="predicted"/>
<dbReference type="PRINTS" id="PR00455">
    <property type="entry name" value="HTHTETR"/>
</dbReference>
<evidence type="ECO:0000256" key="1">
    <source>
        <dbReference type="ARBA" id="ARBA00023015"/>
    </source>
</evidence>
<dbReference type="Pfam" id="PF17933">
    <property type="entry name" value="TetR_C_25"/>
    <property type="match status" value="1"/>
</dbReference>
<organism evidence="7 8">
    <name type="scientific">Paeniglutamicibacter gangotriensis Lz1y</name>
    <dbReference type="NCBI Taxonomy" id="1276920"/>
    <lineage>
        <taxon>Bacteria</taxon>
        <taxon>Bacillati</taxon>
        <taxon>Actinomycetota</taxon>
        <taxon>Actinomycetes</taxon>
        <taxon>Micrococcales</taxon>
        <taxon>Micrococcaceae</taxon>
        <taxon>Paeniglutamicibacter</taxon>
    </lineage>
</organism>
<dbReference type="PANTHER" id="PTHR30055:SF234">
    <property type="entry name" value="HTH-TYPE TRANSCRIPTIONAL REGULATOR BETI"/>
    <property type="match status" value="1"/>
</dbReference>